<evidence type="ECO:0000256" key="4">
    <source>
        <dbReference type="ARBA" id="ARBA00022801"/>
    </source>
</evidence>
<sequence>MDKRILTTDYMSANCMVMLSHCRIQVQNYNFCSKGCQAIVDMGFSKIKGPPQDIAELKRQINVTTDRVNCDDDYISNLAPINFVIGGETFRLSGKDYILKKTIASSASRISRLIFILWNGFWAIIPLYKTSSVGKSSTETVRRLRSDPDQTVSLINYKNLQYCGTIEIGTDPPQTFKILFDTGSAELWVPSKDCDVSQFACSEHNTYDNAMSHTYVPDGEEFSIIYRNERNYEDNHVGGELLLGDINPSHYVGEFTYVNVTRQRFWQFEIDKIQVQNYNSCSEGCQAIVDTGFSMIGGPPEAIADIQRQIGVVNEVPCNEISDLPYINFVIGGKTFPLTGQDYMLKVTKRLCVFAFQGVNPINGVEWILGDVFIGRYYTVFDMGNNQGKFTYVDVNPENGYWQITMDKIQVKNYISCSEGCQAIVDTGAFTIGGPPQTIAALNREIGVNNGTVECDEISKLPDINFIIGGKTFQLTGQDYILKITEGEIDVCIPAFQGVNPINGVEWILGVVFVGQYYTMFDMGKNRVGFATSK</sequence>
<name>A0A4S2JA31_9HYME</name>
<feature type="active site" evidence="7">
    <location>
        <position position="181"/>
    </location>
</feature>
<keyword evidence="3 9" id="KW-0064">Aspartyl protease</keyword>
<keyword evidence="6" id="KW-0325">Glycoprotein</keyword>
<dbReference type="Gene3D" id="2.40.70.10">
    <property type="entry name" value="Acid Proteases"/>
    <property type="match status" value="4"/>
</dbReference>
<evidence type="ECO:0000313" key="11">
    <source>
        <dbReference type="EMBL" id="TGZ32073.1"/>
    </source>
</evidence>
<keyword evidence="4 9" id="KW-0378">Hydrolase</keyword>
<dbReference type="FunFam" id="2.40.70.10:FF:000044">
    <property type="entry name" value="Lysosomal aspartic protease"/>
    <property type="match status" value="1"/>
</dbReference>
<dbReference type="InterPro" id="IPR021109">
    <property type="entry name" value="Peptidase_aspartic_dom_sf"/>
</dbReference>
<dbReference type="EMBL" id="QBLH01003952">
    <property type="protein sequence ID" value="TGZ32073.1"/>
    <property type="molecule type" value="Genomic_DNA"/>
</dbReference>
<dbReference type="PROSITE" id="PS00141">
    <property type="entry name" value="ASP_PROTEASE"/>
    <property type="match status" value="1"/>
</dbReference>
<dbReference type="Proteomes" id="UP000310200">
    <property type="component" value="Unassembled WGS sequence"/>
</dbReference>
<comment type="caution">
    <text evidence="11">The sequence shown here is derived from an EMBL/GenBank/DDBJ whole genome shotgun (WGS) entry which is preliminary data.</text>
</comment>
<feature type="active site" evidence="7">
    <location>
        <position position="426"/>
    </location>
</feature>
<dbReference type="STRING" id="300112.A0A4S2JA31"/>
<dbReference type="FunFam" id="2.40.70.10:FF:000002">
    <property type="entry name" value="Vacuolar aspartic proteinase"/>
    <property type="match status" value="1"/>
</dbReference>
<dbReference type="GO" id="GO:0006508">
    <property type="term" value="P:proteolysis"/>
    <property type="evidence" value="ECO:0007669"/>
    <property type="project" value="UniProtKB-KW"/>
</dbReference>
<dbReference type="SUPFAM" id="SSF50630">
    <property type="entry name" value="Acid proteases"/>
    <property type="match status" value="3"/>
</dbReference>
<evidence type="ECO:0000256" key="9">
    <source>
        <dbReference type="RuleBase" id="RU000454"/>
    </source>
</evidence>
<comment type="similarity">
    <text evidence="1 9">Belongs to the peptidase A1 family.</text>
</comment>
<feature type="disulfide bond" evidence="8">
    <location>
        <begin position="417"/>
        <end position="421"/>
    </location>
</feature>
<dbReference type="AlphaFoldDB" id="A0A4S2JA31"/>
<reference evidence="11 12" key="1">
    <citation type="journal article" date="2019" name="Philos. Trans. R. Soc. Lond., B, Biol. Sci.">
        <title>Ant behaviour and brain gene expression of defending hosts depend on the ecological success of the intruding social parasite.</title>
        <authorList>
            <person name="Kaur R."/>
            <person name="Stoldt M."/>
            <person name="Jongepier E."/>
            <person name="Feldmeyer B."/>
            <person name="Menzel F."/>
            <person name="Bornberg-Bauer E."/>
            <person name="Foitzik S."/>
        </authorList>
    </citation>
    <scope>NUCLEOTIDE SEQUENCE [LARGE SCALE GENOMIC DNA]</scope>
    <source>
        <tissue evidence="11">Whole body</tissue>
    </source>
</reference>
<dbReference type="Pfam" id="PF00026">
    <property type="entry name" value="Asp"/>
    <property type="match status" value="3"/>
</dbReference>
<keyword evidence="2 9" id="KW-0645">Protease</keyword>
<protein>
    <submittedName>
        <fullName evidence="11">Lysosomal aspartic protease</fullName>
    </submittedName>
</protein>
<evidence type="ECO:0000256" key="8">
    <source>
        <dbReference type="PIRSR" id="PIRSR601461-2"/>
    </source>
</evidence>
<dbReference type="PRINTS" id="PR00792">
    <property type="entry name" value="PEPSIN"/>
</dbReference>
<feature type="disulfide bond" evidence="8">
    <location>
        <begin position="194"/>
        <end position="201"/>
    </location>
</feature>
<dbReference type="InterPro" id="IPR033121">
    <property type="entry name" value="PEPTIDASE_A1"/>
</dbReference>
<accession>A0A4S2JA31</accession>
<evidence type="ECO:0000256" key="3">
    <source>
        <dbReference type="ARBA" id="ARBA00022750"/>
    </source>
</evidence>
<evidence type="ECO:0000259" key="10">
    <source>
        <dbReference type="PROSITE" id="PS51767"/>
    </source>
</evidence>
<evidence type="ECO:0000256" key="6">
    <source>
        <dbReference type="ARBA" id="ARBA00023180"/>
    </source>
</evidence>
<keyword evidence="5 8" id="KW-1015">Disulfide bond</keyword>
<dbReference type="InterPro" id="IPR001461">
    <property type="entry name" value="Aspartic_peptidase_A1"/>
</dbReference>
<evidence type="ECO:0000313" key="12">
    <source>
        <dbReference type="Proteomes" id="UP000310200"/>
    </source>
</evidence>
<dbReference type="InterPro" id="IPR001969">
    <property type="entry name" value="Aspartic_peptidase_AS"/>
</dbReference>
<feature type="domain" description="Peptidase A1" evidence="10">
    <location>
        <begin position="162"/>
        <end position="531"/>
    </location>
</feature>
<dbReference type="PANTHER" id="PTHR47966:SF51">
    <property type="entry name" value="BETA-SITE APP-CLEAVING ENZYME, ISOFORM A-RELATED"/>
    <property type="match status" value="1"/>
</dbReference>
<evidence type="ECO:0000256" key="7">
    <source>
        <dbReference type="PIRSR" id="PIRSR601461-1"/>
    </source>
</evidence>
<proteinExistence type="inferred from homology"/>
<dbReference type="PANTHER" id="PTHR47966">
    <property type="entry name" value="BETA-SITE APP-CLEAVING ENZYME, ISOFORM A-RELATED"/>
    <property type="match status" value="1"/>
</dbReference>
<dbReference type="GO" id="GO:0004190">
    <property type="term" value="F:aspartic-type endopeptidase activity"/>
    <property type="evidence" value="ECO:0007669"/>
    <property type="project" value="UniProtKB-KW"/>
</dbReference>
<gene>
    <name evidence="11" type="ORF">DBV15_10291</name>
</gene>
<keyword evidence="12" id="KW-1185">Reference proteome</keyword>
<dbReference type="PROSITE" id="PS51767">
    <property type="entry name" value="PEPTIDASE_A1"/>
    <property type="match status" value="1"/>
</dbReference>
<evidence type="ECO:0000256" key="5">
    <source>
        <dbReference type="ARBA" id="ARBA00023157"/>
    </source>
</evidence>
<evidence type="ECO:0000256" key="2">
    <source>
        <dbReference type="ARBA" id="ARBA00022670"/>
    </source>
</evidence>
<evidence type="ECO:0000256" key="1">
    <source>
        <dbReference type="ARBA" id="ARBA00007447"/>
    </source>
</evidence>
<organism evidence="11 12">
    <name type="scientific">Temnothorax longispinosus</name>
    <dbReference type="NCBI Taxonomy" id="300112"/>
    <lineage>
        <taxon>Eukaryota</taxon>
        <taxon>Metazoa</taxon>
        <taxon>Ecdysozoa</taxon>
        <taxon>Arthropoda</taxon>
        <taxon>Hexapoda</taxon>
        <taxon>Insecta</taxon>
        <taxon>Pterygota</taxon>
        <taxon>Neoptera</taxon>
        <taxon>Endopterygota</taxon>
        <taxon>Hymenoptera</taxon>
        <taxon>Apocrita</taxon>
        <taxon>Aculeata</taxon>
        <taxon>Formicoidea</taxon>
        <taxon>Formicidae</taxon>
        <taxon>Myrmicinae</taxon>
        <taxon>Temnothorax</taxon>
    </lineage>
</organism>